<dbReference type="SUPFAM" id="SSF46689">
    <property type="entry name" value="Homeodomain-like"/>
    <property type="match status" value="1"/>
</dbReference>
<dbReference type="Proteomes" id="UP000295805">
    <property type="component" value="Unassembled WGS sequence"/>
</dbReference>
<name>A0A177LCQ4_9ACTN</name>
<evidence type="ECO:0000256" key="1">
    <source>
        <dbReference type="ARBA" id="ARBA00023125"/>
    </source>
</evidence>
<evidence type="ECO:0000313" key="2">
    <source>
        <dbReference type="EMBL" id="TCW23368.1"/>
    </source>
</evidence>
<dbReference type="InterPro" id="IPR050109">
    <property type="entry name" value="HTH-type_TetR-like_transc_reg"/>
</dbReference>
<dbReference type="InterPro" id="IPR036271">
    <property type="entry name" value="Tet_transcr_reg_TetR-rel_C_sf"/>
</dbReference>
<sequence length="206" mass="22928">MTADFPDLSDLTPGAQQILDVGSELFYEQGIHAVGVDTIAAESGISKPTLYKHFGSKDGLVVAYLLNRHRWWWRLLEEEVERAERPRALAIFDVYAADHGNARRGCAFLNAAAELPEGHPAHEVIRYHKHSVCDLLEDLVKEDAAPDIDHRLLANHLFLLVEGAFAHRPIYGTELVWQGRAMASRLLSRPEIEGQPAPGQADAPPR</sequence>
<gene>
    <name evidence="2" type="ORF">EDD19_11358</name>
</gene>
<dbReference type="InterPro" id="IPR001647">
    <property type="entry name" value="HTH_TetR"/>
</dbReference>
<evidence type="ECO:0000313" key="3">
    <source>
        <dbReference type="Proteomes" id="UP000295805"/>
    </source>
</evidence>
<dbReference type="GO" id="GO:0003700">
    <property type="term" value="F:DNA-binding transcription factor activity"/>
    <property type="evidence" value="ECO:0007669"/>
    <property type="project" value="TreeGrafter"/>
</dbReference>
<dbReference type="AlphaFoldDB" id="A0A177LCQ4"/>
<dbReference type="PANTHER" id="PTHR30055:SF200">
    <property type="entry name" value="HTH-TYPE TRANSCRIPTIONAL REPRESSOR BDCR"/>
    <property type="match status" value="1"/>
</dbReference>
<dbReference type="RefSeq" id="WP_063972444.1">
    <property type="nucleotide sequence ID" value="NZ_CP143053.1"/>
</dbReference>
<keyword evidence="1" id="KW-0238">DNA-binding</keyword>
<proteinExistence type="predicted"/>
<dbReference type="PRINTS" id="PR00455">
    <property type="entry name" value="HTHTETR"/>
</dbReference>
<dbReference type="SUPFAM" id="SSF48498">
    <property type="entry name" value="Tetracyclin repressor-like, C-terminal domain"/>
    <property type="match status" value="1"/>
</dbReference>
<dbReference type="EMBL" id="SMCX01000013">
    <property type="protein sequence ID" value="TCW23368.1"/>
    <property type="molecule type" value="Genomic_DNA"/>
</dbReference>
<dbReference type="GeneID" id="89532135"/>
<dbReference type="Pfam" id="PF00440">
    <property type="entry name" value="TetR_N"/>
    <property type="match status" value="1"/>
</dbReference>
<accession>A0A177LCQ4</accession>
<comment type="caution">
    <text evidence="2">The sequence shown here is derived from an EMBL/GenBank/DDBJ whole genome shotgun (WGS) entry which is preliminary data.</text>
</comment>
<dbReference type="GO" id="GO:0000976">
    <property type="term" value="F:transcription cis-regulatory region binding"/>
    <property type="evidence" value="ECO:0007669"/>
    <property type="project" value="TreeGrafter"/>
</dbReference>
<organism evidence="2 3">
    <name type="scientific">Dietzia cinnamea</name>
    <dbReference type="NCBI Taxonomy" id="321318"/>
    <lineage>
        <taxon>Bacteria</taxon>
        <taxon>Bacillati</taxon>
        <taxon>Actinomycetota</taxon>
        <taxon>Actinomycetes</taxon>
        <taxon>Mycobacteriales</taxon>
        <taxon>Dietziaceae</taxon>
        <taxon>Dietzia</taxon>
    </lineage>
</organism>
<protein>
    <submittedName>
        <fullName evidence="2">TetR family transcriptional regulator</fullName>
    </submittedName>
</protein>
<dbReference type="InterPro" id="IPR009057">
    <property type="entry name" value="Homeodomain-like_sf"/>
</dbReference>
<dbReference type="PANTHER" id="PTHR30055">
    <property type="entry name" value="HTH-TYPE TRANSCRIPTIONAL REGULATOR RUTR"/>
    <property type="match status" value="1"/>
</dbReference>
<dbReference type="PROSITE" id="PS50977">
    <property type="entry name" value="HTH_TETR_2"/>
    <property type="match status" value="1"/>
</dbReference>
<dbReference type="OrthoDB" id="4214267at2"/>
<dbReference type="Gene3D" id="1.10.357.10">
    <property type="entry name" value="Tetracycline Repressor, domain 2"/>
    <property type="match status" value="1"/>
</dbReference>
<reference evidence="2 3" key="1">
    <citation type="submission" date="2019-03" db="EMBL/GenBank/DDBJ databases">
        <title>Root nodule microbial communities of legume samples collected from USA, Mexico and Botswana.</title>
        <authorList>
            <person name="Hirsch A."/>
        </authorList>
    </citation>
    <scope>NUCLEOTIDE SEQUENCE [LARGE SCALE GENOMIC DNA]</scope>
    <source>
        <strain evidence="2 3">55</strain>
    </source>
</reference>